<keyword evidence="4 5" id="KW-0472">Membrane</keyword>
<organism evidence="7 8">
    <name type="scientific">Streptomyces luteolus</name>
    <dbReference type="NCBI Taxonomy" id="3043615"/>
    <lineage>
        <taxon>Bacteria</taxon>
        <taxon>Bacillati</taxon>
        <taxon>Actinomycetota</taxon>
        <taxon>Actinomycetes</taxon>
        <taxon>Kitasatosporales</taxon>
        <taxon>Streptomycetaceae</taxon>
        <taxon>Streptomyces</taxon>
    </lineage>
</organism>
<evidence type="ECO:0000259" key="6">
    <source>
        <dbReference type="Pfam" id="PF01694"/>
    </source>
</evidence>
<dbReference type="GO" id="GO:0008233">
    <property type="term" value="F:peptidase activity"/>
    <property type="evidence" value="ECO:0007669"/>
    <property type="project" value="UniProtKB-KW"/>
</dbReference>
<dbReference type="Proteomes" id="UP001237105">
    <property type="component" value="Unassembled WGS sequence"/>
</dbReference>
<name>A0ABT6T3K5_9ACTN</name>
<dbReference type="RefSeq" id="WP_282538312.1">
    <property type="nucleotide sequence ID" value="NZ_JASCIS010000037.1"/>
</dbReference>
<gene>
    <name evidence="7" type="ORF">QIT00_28585</name>
</gene>
<evidence type="ECO:0000256" key="2">
    <source>
        <dbReference type="ARBA" id="ARBA00022692"/>
    </source>
</evidence>
<protein>
    <submittedName>
        <fullName evidence="7">Rhomboid family intramembrane serine protease</fullName>
        <ecNumber evidence="7">3.4.21.-</ecNumber>
    </submittedName>
</protein>
<keyword evidence="8" id="KW-1185">Reference proteome</keyword>
<accession>A0ABT6T3K5</accession>
<keyword evidence="3 5" id="KW-1133">Transmembrane helix</keyword>
<dbReference type="PANTHER" id="PTHR43731:SF9">
    <property type="entry name" value="SLR1461 PROTEIN"/>
    <property type="match status" value="1"/>
</dbReference>
<dbReference type="InterPro" id="IPR050925">
    <property type="entry name" value="Rhomboid_protease_S54"/>
</dbReference>
<feature type="transmembrane region" description="Helical" evidence="5">
    <location>
        <begin position="124"/>
        <end position="144"/>
    </location>
</feature>
<dbReference type="Gene3D" id="1.20.1540.10">
    <property type="entry name" value="Rhomboid-like"/>
    <property type="match status" value="1"/>
</dbReference>
<feature type="domain" description="Peptidase S54 rhomboid" evidence="6">
    <location>
        <begin position="59"/>
        <end position="196"/>
    </location>
</feature>
<feature type="transmembrane region" description="Helical" evidence="5">
    <location>
        <begin position="151"/>
        <end position="169"/>
    </location>
</feature>
<proteinExistence type="predicted"/>
<dbReference type="EC" id="3.4.21.-" evidence="7"/>
<reference evidence="7 8" key="1">
    <citation type="submission" date="2023-05" db="EMBL/GenBank/DDBJ databases">
        <title>Draft genome sequence of Streptomyces sp. B-S-A12 isolated from a cave soil in Thailand.</title>
        <authorList>
            <person name="Chamroensaksri N."/>
            <person name="Muangham S."/>
        </authorList>
    </citation>
    <scope>NUCLEOTIDE SEQUENCE [LARGE SCALE GENOMIC DNA]</scope>
    <source>
        <strain evidence="7 8">B-S-A12</strain>
    </source>
</reference>
<evidence type="ECO:0000313" key="8">
    <source>
        <dbReference type="Proteomes" id="UP001237105"/>
    </source>
</evidence>
<dbReference type="GO" id="GO:0006508">
    <property type="term" value="P:proteolysis"/>
    <property type="evidence" value="ECO:0007669"/>
    <property type="project" value="UniProtKB-KW"/>
</dbReference>
<dbReference type="SUPFAM" id="SSF144091">
    <property type="entry name" value="Rhomboid-like"/>
    <property type="match status" value="1"/>
</dbReference>
<evidence type="ECO:0000256" key="3">
    <source>
        <dbReference type="ARBA" id="ARBA00022989"/>
    </source>
</evidence>
<feature type="transmembrane region" description="Helical" evidence="5">
    <location>
        <begin position="99"/>
        <end position="118"/>
    </location>
</feature>
<keyword evidence="2 5" id="KW-0812">Transmembrane</keyword>
<feature type="transmembrane region" description="Helical" evidence="5">
    <location>
        <begin position="68"/>
        <end position="92"/>
    </location>
</feature>
<dbReference type="EMBL" id="JASCIS010000037">
    <property type="protein sequence ID" value="MDI3422452.1"/>
    <property type="molecule type" value="Genomic_DNA"/>
</dbReference>
<keyword evidence="7" id="KW-0378">Hydrolase</keyword>
<dbReference type="Pfam" id="PF01694">
    <property type="entry name" value="Rhomboid"/>
    <property type="match status" value="1"/>
</dbReference>
<sequence>MAYAHPAPQRSSPSAGRRRAMTAAFVMVAWVALLWVLEVIDVASGHALDAYGITPRVPGELWDVVPAAFLHFGFDHVATNSVPLLVLGFLAALSGLRRFGAVVALIVVFSGLGVWFFAPAHSLTAGASGVVFGLFGYLLVRGFVDRRAVDVLIGVLVLAVYGSILWGVLPTAAGVSWQGHLFGLVGGVLAAIVFRRRRPDTPASVPTYTGP</sequence>
<evidence type="ECO:0000256" key="5">
    <source>
        <dbReference type="SAM" id="Phobius"/>
    </source>
</evidence>
<keyword evidence="7" id="KW-0645">Protease</keyword>
<evidence type="ECO:0000256" key="4">
    <source>
        <dbReference type="ARBA" id="ARBA00023136"/>
    </source>
</evidence>
<comment type="subcellular location">
    <subcellularLocation>
        <location evidence="1">Membrane</location>
        <topology evidence="1">Multi-pass membrane protein</topology>
    </subcellularLocation>
</comment>
<feature type="transmembrane region" description="Helical" evidence="5">
    <location>
        <begin position="20"/>
        <end position="37"/>
    </location>
</feature>
<feature type="transmembrane region" description="Helical" evidence="5">
    <location>
        <begin position="175"/>
        <end position="194"/>
    </location>
</feature>
<evidence type="ECO:0000313" key="7">
    <source>
        <dbReference type="EMBL" id="MDI3422452.1"/>
    </source>
</evidence>
<evidence type="ECO:0000256" key="1">
    <source>
        <dbReference type="ARBA" id="ARBA00004141"/>
    </source>
</evidence>
<comment type="caution">
    <text evidence="7">The sequence shown here is derived from an EMBL/GenBank/DDBJ whole genome shotgun (WGS) entry which is preliminary data.</text>
</comment>
<dbReference type="InterPro" id="IPR035952">
    <property type="entry name" value="Rhomboid-like_sf"/>
</dbReference>
<dbReference type="PANTHER" id="PTHR43731">
    <property type="entry name" value="RHOMBOID PROTEASE"/>
    <property type="match status" value="1"/>
</dbReference>
<dbReference type="InterPro" id="IPR022764">
    <property type="entry name" value="Peptidase_S54_rhomboid_dom"/>
</dbReference>